<dbReference type="EMBL" id="OX459941">
    <property type="protein sequence ID" value="CAI9175557.1"/>
    <property type="molecule type" value="Genomic_DNA"/>
</dbReference>
<name>A0ABN8ZRY7_RANTA</name>
<reference evidence="1" key="1">
    <citation type="submission" date="2023-04" db="EMBL/GenBank/DDBJ databases">
        <authorList>
            <consortium name="ELIXIR-Norway"/>
        </authorList>
    </citation>
    <scope>NUCLEOTIDE SEQUENCE [LARGE SCALE GENOMIC DNA]</scope>
</reference>
<protein>
    <submittedName>
        <fullName evidence="1">Uncharacterized protein</fullName>
    </submittedName>
</protein>
<sequence>MVRAGLYLPEIFLSDGKDVRLARQLRLVAPEGARCKGWQPSQGIPGAQSDTLRRKEMRCSEPRGDCCAGPAAAIRTHHRSALGASNCFWDPLTRGAVCLQHPLEVGSTDPWVHSRLSFRGLWP</sequence>
<keyword evidence="2" id="KW-1185">Reference proteome</keyword>
<evidence type="ECO:0000313" key="1">
    <source>
        <dbReference type="EMBL" id="CAI9175557.1"/>
    </source>
</evidence>
<proteinExistence type="predicted"/>
<dbReference type="Proteomes" id="UP001176941">
    <property type="component" value="Chromosome 5"/>
</dbReference>
<accession>A0ABN8ZRY7</accession>
<organism evidence="1 2">
    <name type="scientific">Rangifer tarandus platyrhynchus</name>
    <name type="common">Svalbard reindeer</name>
    <dbReference type="NCBI Taxonomy" id="3082113"/>
    <lineage>
        <taxon>Eukaryota</taxon>
        <taxon>Metazoa</taxon>
        <taxon>Chordata</taxon>
        <taxon>Craniata</taxon>
        <taxon>Vertebrata</taxon>
        <taxon>Euteleostomi</taxon>
        <taxon>Mammalia</taxon>
        <taxon>Eutheria</taxon>
        <taxon>Laurasiatheria</taxon>
        <taxon>Artiodactyla</taxon>
        <taxon>Ruminantia</taxon>
        <taxon>Pecora</taxon>
        <taxon>Cervidae</taxon>
        <taxon>Odocoileinae</taxon>
        <taxon>Rangifer</taxon>
    </lineage>
</organism>
<gene>
    <name evidence="1" type="ORF">MRATA1EN1_LOCUS24519</name>
</gene>
<evidence type="ECO:0000313" key="2">
    <source>
        <dbReference type="Proteomes" id="UP001176941"/>
    </source>
</evidence>